<evidence type="ECO:0000256" key="3">
    <source>
        <dbReference type="ARBA" id="ARBA00022692"/>
    </source>
</evidence>
<comment type="caution">
    <text evidence="9">The sequence shown here is derived from an EMBL/GenBank/DDBJ whole genome shotgun (WGS) entry which is preliminary data.</text>
</comment>
<feature type="non-terminal residue" evidence="9">
    <location>
        <position position="380"/>
    </location>
</feature>
<keyword evidence="6" id="KW-0675">Receptor</keyword>
<feature type="transmembrane region" description="Helical" evidence="7">
    <location>
        <begin position="267"/>
        <end position="290"/>
    </location>
</feature>
<protein>
    <recommendedName>
        <fullName evidence="8">G-protein coupled receptors family 1 profile domain-containing protein</fullName>
    </recommendedName>
</protein>
<comment type="similarity">
    <text evidence="6">Belongs to the G-protein coupled receptor 1 family.</text>
</comment>
<dbReference type="PROSITE" id="PS00237">
    <property type="entry name" value="G_PROTEIN_RECEP_F1_1"/>
    <property type="match status" value="1"/>
</dbReference>
<dbReference type="AlphaFoldDB" id="A0A8S3ZY44"/>
<keyword evidence="6" id="KW-0297">G-protein coupled receptor</keyword>
<proteinExistence type="inferred from homology"/>
<keyword evidence="6" id="KW-0807">Transducer</keyword>
<dbReference type="PROSITE" id="PS50262">
    <property type="entry name" value="G_PROTEIN_RECEP_F1_2"/>
    <property type="match status" value="1"/>
</dbReference>
<organism evidence="9 10">
    <name type="scientific">Candidula unifasciata</name>
    <dbReference type="NCBI Taxonomy" id="100452"/>
    <lineage>
        <taxon>Eukaryota</taxon>
        <taxon>Metazoa</taxon>
        <taxon>Spiralia</taxon>
        <taxon>Lophotrochozoa</taxon>
        <taxon>Mollusca</taxon>
        <taxon>Gastropoda</taxon>
        <taxon>Heterobranchia</taxon>
        <taxon>Euthyneura</taxon>
        <taxon>Panpulmonata</taxon>
        <taxon>Eupulmonata</taxon>
        <taxon>Stylommatophora</taxon>
        <taxon>Helicina</taxon>
        <taxon>Helicoidea</taxon>
        <taxon>Geomitridae</taxon>
        <taxon>Candidula</taxon>
    </lineage>
</organism>
<dbReference type="InterPro" id="IPR000276">
    <property type="entry name" value="GPCR_Rhodpsn"/>
</dbReference>
<evidence type="ECO:0000256" key="2">
    <source>
        <dbReference type="ARBA" id="ARBA00022475"/>
    </source>
</evidence>
<evidence type="ECO:0000256" key="4">
    <source>
        <dbReference type="ARBA" id="ARBA00022989"/>
    </source>
</evidence>
<feature type="transmembrane region" description="Helical" evidence="7">
    <location>
        <begin position="156"/>
        <end position="178"/>
    </location>
</feature>
<gene>
    <name evidence="9" type="ORF">CUNI_LOCUS20185</name>
</gene>
<dbReference type="OrthoDB" id="6106139at2759"/>
<feature type="domain" description="G-protein coupled receptors family 1 profile" evidence="8">
    <location>
        <begin position="112"/>
        <end position="324"/>
    </location>
</feature>
<evidence type="ECO:0000313" key="9">
    <source>
        <dbReference type="EMBL" id="CAG5134627.1"/>
    </source>
</evidence>
<keyword evidence="10" id="KW-1185">Reference proteome</keyword>
<reference evidence="9" key="1">
    <citation type="submission" date="2021-04" db="EMBL/GenBank/DDBJ databases">
        <authorList>
            <consortium name="Molecular Ecology Group"/>
        </authorList>
    </citation>
    <scope>NUCLEOTIDE SEQUENCE</scope>
</reference>
<evidence type="ECO:0000256" key="5">
    <source>
        <dbReference type="ARBA" id="ARBA00023136"/>
    </source>
</evidence>
<dbReference type="InterPro" id="IPR017452">
    <property type="entry name" value="GPCR_Rhodpsn_7TM"/>
</dbReference>
<evidence type="ECO:0000256" key="6">
    <source>
        <dbReference type="RuleBase" id="RU000688"/>
    </source>
</evidence>
<dbReference type="Gene3D" id="1.20.1070.10">
    <property type="entry name" value="Rhodopsin 7-helix transmembrane proteins"/>
    <property type="match status" value="1"/>
</dbReference>
<evidence type="ECO:0000256" key="7">
    <source>
        <dbReference type="SAM" id="Phobius"/>
    </source>
</evidence>
<dbReference type="Pfam" id="PF00001">
    <property type="entry name" value="7tm_1"/>
    <property type="match status" value="1"/>
</dbReference>
<dbReference type="CDD" id="cd00637">
    <property type="entry name" value="7tm_classA_rhodopsin-like"/>
    <property type="match status" value="1"/>
</dbReference>
<dbReference type="SUPFAM" id="SSF81321">
    <property type="entry name" value="Family A G protein-coupled receptor-like"/>
    <property type="match status" value="1"/>
</dbReference>
<evidence type="ECO:0000313" key="10">
    <source>
        <dbReference type="Proteomes" id="UP000678393"/>
    </source>
</evidence>
<keyword evidence="4 7" id="KW-1133">Transmembrane helix</keyword>
<comment type="subcellular location">
    <subcellularLocation>
        <location evidence="1">Cell membrane</location>
        <topology evidence="1">Multi-pass membrane protein</topology>
    </subcellularLocation>
</comment>
<dbReference type="Proteomes" id="UP000678393">
    <property type="component" value="Unassembled WGS sequence"/>
</dbReference>
<keyword evidence="5 7" id="KW-0472">Membrane</keyword>
<feature type="transmembrane region" description="Helical" evidence="7">
    <location>
        <begin position="305"/>
        <end position="326"/>
    </location>
</feature>
<evidence type="ECO:0000256" key="1">
    <source>
        <dbReference type="ARBA" id="ARBA00004651"/>
    </source>
</evidence>
<keyword evidence="3 6" id="KW-0812">Transmembrane</keyword>
<dbReference type="EMBL" id="CAJHNH020007434">
    <property type="protein sequence ID" value="CAG5134627.1"/>
    <property type="molecule type" value="Genomic_DNA"/>
</dbReference>
<feature type="transmembrane region" description="Helical" evidence="7">
    <location>
        <begin position="211"/>
        <end position="233"/>
    </location>
</feature>
<dbReference type="PRINTS" id="PR00237">
    <property type="entry name" value="GPCRRHODOPSN"/>
</dbReference>
<sequence length="380" mass="42844">MWTSNFSKDSDSVVFWALNGYGVTPYDLITNSSIVFLGAAIVVLNAIVLDTMIRLKVPAEPTDVMLCSTLQGKGGGGDQRVDQGLVTNLVTGLSMFYYASYNLTNYQIYIECLIRHGLTFGLVVSSVLHLTCLTCDRYIKIIFPFRYEELCKMTTVVILSALLWAMSVAVAIAPTLGWNCYDMRTDGRLYTIIPNEYVPVCSFFGHLHSGFAILLVAIFVISFFIMSLLYLHIFKVANRHARLIDAQSHTDRTTVRKYHHAWKYTKTVLIIMGLYFFCWLPVGIVLMMFVCGNLRHKTVVEQGNILMYATVTAYLNSLINPVVYALKITAVRTRFRRLFYCSPCQFVVTKGIALGLCSSATRTTEMTYQNSYTNNIETTA</sequence>
<evidence type="ECO:0000259" key="8">
    <source>
        <dbReference type="PROSITE" id="PS50262"/>
    </source>
</evidence>
<keyword evidence="2" id="KW-1003">Cell membrane</keyword>
<name>A0A8S3ZY44_9EUPU</name>
<dbReference type="GO" id="GO:0004930">
    <property type="term" value="F:G protein-coupled receptor activity"/>
    <property type="evidence" value="ECO:0007669"/>
    <property type="project" value="UniProtKB-KW"/>
</dbReference>
<dbReference type="GO" id="GO:0005886">
    <property type="term" value="C:plasma membrane"/>
    <property type="evidence" value="ECO:0007669"/>
    <property type="project" value="UniProtKB-SubCell"/>
</dbReference>
<accession>A0A8S3ZY44</accession>
<dbReference type="PANTHER" id="PTHR22750">
    <property type="entry name" value="G-PROTEIN COUPLED RECEPTOR"/>
    <property type="match status" value="1"/>
</dbReference>
<feature type="transmembrane region" description="Helical" evidence="7">
    <location>
        <begin position="28"/>
        <end position="49"/>
    </location>
</feature>